<name>A0A0F9LQP3_9ZZZZ</name>
<dbReference type="GO" id="GO:0008270">
    <property type="term" value="F:zinc ion binding"/>
    <property type="evidence" value="ECO:0007669"/>
    <property type="project" value="InterPro"/>
</dbReference>
<accession>A0A0F9LQP3</accession>
<dbReference type="InterPro" id="IPR036174">
    <property type="entry name" value="Znf_Sec23_Sec24_sf"/>
</dbReference>
<dbReference type="EMBL" id="LAZR01006817">
    <property type="protein sequence ID" value="KKM89431.1"/>
    <property type="molecule type" value="Genomic_DNA"/>
</dbReference>
<evidence type="ECO:0000313" key="1">
    <source>
        <dbReference type="EMBL" id="KKM89431.1"/>
    </source>
</evidence>
<gene>
    <name evidence="1" type="ORF">LCGC14_1248690</name>
</gene>
<dbReference type="GO" id="GO:0006886">
    <property type="term" value="P:intracellular protein transport"/>
    <property type="evidence" value="ECO:0007669"/>
    <property type="project" value="InterPro"/>
</dbReference>
<reference evidence="1" key="1">
    <citation type="journal article" date="2015" name="Nature">
        <title>Complex archaea that bridge the gap between prokaryotes and eukaryotes.</title>
        <authorList>
            <person name="Spang A."/>
            <person name="Saw J.H."/>
            <person name="Jorgensen S.L."/>
            <person name="Zaremba-Niedzwiedzka K."/>
            <person name="Martijn J."/>
            <person name="Lind A.E."/>
            <person name="van Eijk R."/>
            <person name="Schleper C."/>
            <person name="Guy L."/>
            <person name="Ettema T.J."/>
        </authorList>
    </citation>
    <scope>NUCLEOTIDE SEQUENCE</scope>
</reference>
<dbReference type="AlphaFoldDB" id="A0A0F9LQP3"/>
<dbReference type="SUPFAM" id="SSF82919">
    <property type="entry name" value="Zn-finger domain of Sec23/24"/>
    <property type="match status" value="1"/>
</dbReference>
<proteinExistence type="predicted"/>
<dbReference type="GO" id="GO:0006888">
    <property type="term" value="P:endoplasmic reticulum to Golgi vesicle-mediated transport"/>
    <property type="evidence" value="ECO:0007669"/>
    <property type="project" value="InterPro"/>
</dbReference>
<dbReference type="GO" id="GO:0030127">
    <property type="term" value="C:COPII vesicle coat"/>
    <property type="evidence" value="ECO:0007669"/>
    <property type="project" value="InterPro"/>
</dbReference>
<organism evidence="1">
    <name type="scientific">marine sediment metagenome</name>
    <dbReference type="NCBI Taxonomy" id="412755"/>
    <lineage>
        <taxon>unclassified sequences</taxon>
        <taxon>metagenomes</taxon>
        <taxon>ecological metagenomes</taxon>
    </lineage>
</organism>
<protein>
    <submittedName>
        <fullName evidence="1">Uncharacterized protein</fullName>
    </submittedName>
</protein>
<sequence length="65" mass="7738">MLTREENDDCMFEIMPWCAYCKKYIEVRISDSQETVDYKCEHCGKINKVESEMTYKTSKKGVNEQ</sequence>
<comment type="caution">
    <text evidence="1">The sequence shown here is derived from an EMBL/GenBank/DDBJ whole genome shotgun (WGS) entry which is preliminary data.</text>
</comment>